<keyword evidence="4" id="KW-1185">Reference proteome</keyword>
<evidence type="ECO:0000259" key="2">
    <source>
        <dbReference type="Pfam" id="PF13439"/>
    </source>
</evidence>
<evidence type="ECO:0000259" key="1">
    <source>
        <dbReference type="Pfam" id="PF00534"/>
    </source>
</evidence>
<dbReference type="SUPFAM" id="SSF53756">
    <property type="entry name" value="UDP-Glycosyltransferase/glycogen phosphorylase"/>
    <property type="match status" value="1"/>
</dbReference>
<dbReference type="Proteomes" id="UP001203207">
    <property type="component" value="Unassembled WGS sequence"/>
</dbReference>
<dbReference type="Gene3D" id="3.40.50.2000">
    <property type="entry name" value="Glycogen Phosphorylase B"/>
    <property type="match status" value="2"/>
</dbReference>
<dbReference type="EMBL" id="JAKRVX010000004">
    <property type="protein sequence ID" value="MCL9817476.1"/>
    <property type="molecule type" value="Genomic_DNA"/>
</dbReference>
<proteinExistence type="predicted"/>
<dbReference type="InterPro" id="IPR028098">
    <property type="entry name" value="Glyco_trans_4-like_N"/>
</dbReference>
<dbReference type="Pfam" id="PF13439">
    <property type="entry name" value="Glyco_transf_4"/>
    <property type="match status" value="1"/>
</dbReference>
<feature type="domain" description="Glycosyl transferase family 1" evidence="1">
    <location>
        <begin position="189"/>
        <end position="347"/>
    </location>
</feature>
<evidence type="ECO:0000313" key="4">
    <source>
        <dbReference type="Proteomes" id="UP001203207"/>
    </source>
</evidence>
<dbReference type="GO" id="GO:0016757">
    <property type="term" value="F:glycosyltransferase activity"/>
    <property type="evidence" value="ECO:0007669"/>
    <property type="project" value="InterPro"/>
</dbReference>
<dbReference type="RefSeq" id="WP_250584616.1">
    <property type="nucleotide sequence ID" value="NZ_JAKRVX010000004.1"/>
</dbReference>
<organism evidence="3 4">
    <name type="scientific">Natronocalculus amylovorans</name>
    <dbReference type="NCBI Taxonomy" id="2917812"/>
    <lineage>
        <taxon>Archaea</taxon>
        <taxon>Methanobacteriati</taxon>
        <taxon>Methanobacteriota</taxon>
        <taxon>Stenosarchaea group</taxon>
        <taxon>Halobacteria</taxon>
        <taxon>Halobacteriales</taxon>
        <taxon>Haloferacaceae</taxon>
        <taxon>Natronocalculus</taxon>
    </lineage>
</organism>
<protein>
    <submittedName>
        <fullName evidence="3">Glycosyltransferase family 4 protein</fullName>
    </submittedName>
</protein>
<sequence>MTEKPRVFHLITRLLKGGAEAKTIETVTGLDQYEFVVGFGSSFDSDQVEYLNDNNIYSKQFKTIQHYNPVTSVPAVLSVARYIQKEDFDCVHTHSTEAGIIGRFAAALTGTPVIHTVHGVPFADDRNTVLESFILTCEKLAAKRTDCIVTNADAIKQDYLSRGIGSKDQYTTVYSGIQIEQFDKASPAPDLDTSAISIIMVGRLADGKGFEDLLDALQLIDTERISVYFVGEGPIKNRLTSLIDQYDLHQTVQMLGYRDDIPELMAGADILVLPSYREGTPRVITEAMASGLPVISTNIAGIPEQIQHGTNGYLISPGDVESLAVYIEKLVESQSLRKEFGQAGQERVRKFSVERMLTDIDSVYQTVI</sequence>
<feature type="domain" description="Glycosyltransferase subfamily 4-like N-terminal" evidence="2">
    <location>
        <begin position="25"/>
        <end position="180"/>
    </location>
</feature>
<gene>
    <name evidence="3" type="ORF">AArcSt2_11025</name>
</gene>
<evidence type="ECO:0000313" key="3">
    <source>
        <dbReference type="EMBL" id="MCL9817476.1"/>
    </source>
</evidence>
<dbReference type="AlphaFoldDB" id="A0AAE3FYD7"/>
<dbReference type="PANTHER" id="PTHR45947">
    <property type="entry name" value="SULFOQUINOVOSYL TRANSFERASE SQD2"/>
    <property type="match status" value="1"/>
</dbReference>
<comment type="caution">
    <text evidence="3">The sequence shown here is derived from an EMBL/GenBank/DDBJ whole genome shotgun (WGS) entry which is preliminary data.</text>
</comment>
<reference evidence="3" key="2">
    <citation type="submission" date="2022-02" db="EMBL/GenBank/DDBJ databases">
        <authorList>
            <person name="Elcheninov A.G."/>
            <person name="Sorokin D.Y."/>
            <person name="Kublanov I.V."/>
        </authorList>
    </citation>
    <scope>NUCLEOTIDE SEQUENCE</scope>
    <source>
        <strain evidence="3">AArc-St2</strain>
    </source>
</reference>
<reference evidence="3" key="1">
    <citation type="journal article" date="2022" name="Syst. Appl. Microbiol.">
        <title>Natronocalculus amylovorans gen. nov., sp. nov., and Natranaeroarchaeum aerophilus sp. nov., dominant culturable amylolytic natronoarchaea from hypersaline soda lakes in southwestern Siberia.</title>
        <authorList>
            <person name="Sorokin D.Y."/>
            <person name="Elcheninov A.G."/>
            <person name="Khizhniak T.V."/>
            <person name="Koenen M."/>
            <person name="Bale N.J."/>
            <person name="Damste J.S.S."/>
            <person name="Kublanov I.V."/>
        </authorList>
    </citation>
    <scope>NUCLEOTIDE SEQUENCE</scope>
    <source>
        <strain evidence="3">AArc-St2</strain>
    </source>
</reference>
<dbReference type="InterPro" id="IPR001296">
    <property type="entry name" value="Glyco_trans_1"/>
</dbReference>
<dbReference type="PANTHER" id="PTHR45947:SF14">
    <property type="entry name" value="SLL1723 PROTEIN"/>
    <property type="match status" value="1"/>
</dbReference>
<dbReference type="CDD" id="cd03808">
    <property type="entry name" value="GT4_CapM-like"/>
    <property type="match status" value="1"/>
</dbReference>
<dbReference type="Pfam" id="PF00534">
    <property type="entry name" value="Glycos_transf_1"/>
    <property type="match status" value="1"/>
</dbReference>
<accession>A0AAE3FYD7</accession>
<dbReference type="InterPro" id="IPR050194">
    <property type="entry name" value="Glycosyltransferase_grp1"/>
</dbReference>
<name>A0AAE3FYD7_9EURY</name>